<keyword evidence="2" id="KW-1185">Reference proteome</keyword>
<gene>
    <name evidence="1" type="ORF">ACFSBL_11280</name>
</gene>
<comment type="caution">
    <text evidence="1">The sequence shown here is derived from an EMBL/GenBank/DDBJ whole genome shotgun (WGS) entry which is preliminary data.</text>
</comment>
<dbReference type="Proteomes" id="UP001597034">
    <property type="component" value="Unassembled WGS sequence"/>
</dbReference>
<name>A0ABD6DLJ3_9EURY</name>
<reference evidence="1 2" key="1">
    <citation type="journal article" date="2019" name="Int. J. Syst. Evol. Microbiol.">
        <title>The Global Catalogue of Microorganisms (GCM) 10K type strain sequencing project: providing services to taxonomists for standard genome sequencing and annotation.</title>
        <authorList>
            <consortium name="The Broad Institute Genomics Platform"/>
            <consortium name="The Broad Institute Genome Sequencing Center for Infectious Disease"/>
            <person name="Wu L."/>
            <person name="Ma J."/>
        </authorList>
    </citation>
    <scope>NUCLEOTIDE SEQUENCE [LARGE SCALE GENOMIC DNA]</scope>
    <source>
        <strain evidence="1 2">CGMCC 1.10390</strain>
    </source>
</reference>
<evidence type="ECO:0000313" key="2">
    <source>
        <dbReference type="Proteomes" id="UP001597034"/>
    </source>
</evidence>
<dbReference type="EMBL" id="JBHUDO010000002">
    <property type="protein sequence ID" value="MFD1646265.1"/>
    <property type="molecule type" value="Genomic_DNA"/>
</dbReference>
<dbReference type="AlphaFoldDB" id="A0ABD6DLJ3"/>
<evidence type="ECO:0000313" key="1">
    <source>
        <dbReference type="EMBL" id="MFD1646265.1"/>
    </source>
</evidence>
<organism evidence="1 2">
    <name type="scientific">Haloarchaeobius litoreus</name>
    <dbReference type="NCBI Taxonomy" id="755306"/>
    <lineage>
        <taxon>Archaea</taxon>
        <taxon>Methanobacteriati</taxon>
        <taxon>Methanobacteriota</taxon>
        <taxon>Stenosarchaea group</taxon>
        <taxon>Halobacteria</taxon>
        <taxon>Halobacteriales</taxon>
        <taxon>Halorubellaceae</taxon>
        <taxon>Haloarchaeobius</taxon>
    </lineage>
</organism>
<proteinExistence type="predicted"/>
<sequence length="66" mass="6933">MSERSAAGGEAVSEFELSCATCGGTLSRTAVSGDTLGVAVEREVVLAECVDCGERYFPRETLDELT</sequence>
<evidence type="ECO:0008006" key="3">
    <source>
        <dbReference type="Google" id="ProtNLM"/>
    </source>
</evidence>
<dbReference type="RefSeq" id="WP_256398212.1">
    <property type="nucleotide sequence ID" value="NZ_JANHJR010000001.1"/>
</dbReference>
<accession>A0ABD6DLJ3</accession>
<protein>
    <recommendedName>
        <fullName evidence="3">YgiT-type zinc finger domain-containing protein</fullName>
    </recommendedName>
</protein>